<dbReference type="EMBL" id="POTY01000251">
    <property type="protein sequence ID" value="PZG10301.1"/>
    <property type="molecule type" value="Genomic_DNA"/>
</dbReference>
<dbReference type="RefSeq" id="WP_111218309.1">
    <property type="nucleotide sequence ID" value="NZ_POTY01000251.1"/>
</dbReference>
<evidence type="ECO:0000256" key="1">
    <source>
        <dbReference type="SAM" id="MobiDB-lite"/>
    </source>
</evidence>
<organism evidence="2 3">
    <name type="scientific">Micromonospora craterilacus</name>
    <dbReference type="NCBI Taxonomy" id="1655439"/>
    <lineage>
        <taxon>Bacteria</taxon>
        <taxon>Bacillati</taxon>
        <taxon>Actinomycetota</taxon>
        <taxon>Actinomycetes</taxon>
        <taxon>Micromonosporales</taxon>
        <taxon>Micromonosporaceae</taxon>
        <taxon>Micromonospora</taxon>
    </lineage>
</organism>
<keyword evidence="3" id="KW-1185">Reference proteome</keyword>
<dbReference type="OrthoDB" id="1804088at2"/>
<accession>A0A2W2DII5</accession>
<feature type="region of interest" description="Disordered" evidence="1">
    <location>
        <begin position="396"/>
        <end position="441"/>
    </location>
</feature>
<proteinExistence type="predicted"/>
<dbReference type="InterPro" id="IPR009279">
    <property type="entry name" value="Portal_Mu"/>
</dbReference>
<gene>
    <name evidence="2" type="ORF">C1I95_28175</name>
</gene>
<comment type="caution">
    <text evidence="2">The sequence shown here is derived from an EMBL/GenBank/DDBJ whole genome shotgun (WGS) entry which is preliminary data.</text>
</comment>
<dbReference type="AlphaFoldDB" id="A0A2W2DII5"/>
<evidence type="ECO:0000313" key="2">
    <source>
        <dbReference type="EMBL" id="PZG10301.1"/>
    </source>
</evidence>
<evidence type="ECO:0000313" key="3">
    <source>
        <dbReference type="Proteomes" id="UP000248924"/>
    </source>
</evidence>
<sequence length="699" mass="73582">MTAPTSLIGMVSDTQYGTLVVDALEHIPDLLHPQSVFVYAQMRRDPRLTAILDGYGLQLRRAQWQLDGTGCRPEVTQLVSDSLGLNIAGQDAGTGAKLRGVSWNDHLRAALLSMVWGHYAFEMAVDPDTGRLAALAERPPVTLAAIHADLRSGDLLGVDQLLTDSRDEAPQLAANRLVFYSRNREGTAWQGNSLLRAAFGPWLIKREMVKVSGIANRRWAAGVPVAEALAGTNPSPEQMAAAQRVASAARAGDQAGLAMPPGFILKIIGLSGSVPDTLAFVRFLNQEMAASVLMPHLDLGTGESGSRALGTAFIDSWTLALEAEAEAIADTITRQCVARLVDWNWGDKELCPSVVVSGVGSRREVTAESLQQLISSGALDADPALKAWLRREWRLPAPDPDERQPLPAGPPARVPARPGTEEEEARTEEESPGGGDGVRVAAAAPPANVDVQAMDDAWQQTVADMTAAWEQQSGPLVTALAAAVAAAAAGGAPTGLTGVAIPGVATAPLLRLVADGMLGLARQSAVQAAAEVASIRRIRATLSPQTQARIRAMAAAVTDLIVAGYRTAAVRVALGHLGANATVEQIRDAVTAALTDLSTAKAAGLVAGNLSTAATSAQGIGRQQVLADLPDGITWAASEVLDRNTCGPCRRVDDREYASFGDALADYPMVFRYRNCLGGLRCRGFIYPVIPDGGEPTLF</sequence>
<dbReference type="Pfam" id="PF06074">
    <property type="entry name" value="Portal_Mu"/>
    <property type="match status" value="1"/>
</dbReference>
<name>A0A2W2DII5_9ACTN</name>
<reference evidence="2 3" key="1">
    <citation type="submission" date="2018-01" db="EMBL/GenBank/DDBJ databases">
        <title>Draft genome sequence of Jishengella sp. NA12.</title>
        <authorList>
            <person name="Sahin N."/>
            <person name="Ay H."/>
            <person name="Saygin H."/>
        </authorList>
    </citation>
    <scope>NUCLEOTIDE SEQUENCE [LARGE SCALE GENOMIC DNA]</scope>
    <source>
        <strain evidence="2 3">NA12</strain>
    </source>
</reference>
<feature type="compositionally biased region" description="Acidic residues" evidence="1">
    <location>
        <begin position="421"/>
        <end position="431"/>
    </location>
</feature>
<dbReference type="Proteomes" id="UP000248924">
    <property type="component" value="Unassembled WGS sequence"/>
</dbReference>
<protein>
    <submittedName>
        <fullName evidence="2">Uncharacterized protein</fullName>
    </submittedName>
</protein>